<sequence length="482" mass="53811">MKKREGGILAWAAAVFLLVGMAAGCSRSEEARYQLNPKQPVMITVWNYYNGQTKQAFDNLVSRFNETLGTEMGIIVDSVSYGDVNQLAEEAYNSASGRLGADAMPNLFAAYPENAYRIDVLGKLVDLNQYFSEDELKVYRADFLQDCSFGGNYGLKILPVVRSTENLFLNKTDWDRFAGDTGVRLDRLSTWEGVAETAKAYYEWSGGKAFLGIDSLANYIIVASVQTGNDIYKLQDGQVTFSFDQDLARILWDELYVPYVKGYYANLGKFRSDDEKTGDILAYVGSSAGAVYFPKEVTLNQNEIYRIESSVLPYPCFRDGDLCAMVQGAGFAIAQSDSTHEYASAVFLKWLTQEEQNLDFAVNSGYLPVENSSLNQGYAKAMAAYSGTPEYNPTIGGSAEATLKMLSEYRFYSNPPFEGSYEMRQFYGEYMEASVDNARLEAEDKMKAGMTKEEAQAQVTDEAHFQEWYEGWQDNAAKLLGS</sequence>
<dbReference type="PROSITE" id="PS51257">
    <property type="entry name" value="PROKAR_LIPOPROTEIN"/>
    <property type="match status" value="1"/>
</dbReference>
<comment type="caution">
    <text evidence="1">The sequence shown here is derived from an EMBL/GenBank/DDBJ whole genome shotgun (WGS) entry which is preliminary data.</text>
</comment>
<accession>A0A412Z9E8</accession>
<dbReference type="InterPro" id="IPR006059">
    <property type="entry name" value="SBP"/>
</dbReference>
<dbReference type="KEGG" id="cbol:CGC65_22765"/>
<organism evidence="1 2">
    <name type="scientific">Enterocloster bolteae</name>
    <dbReference type="NCBI Taxonomy" id="208479"/>
    <lineage>
        <taxon>Bacteria</taxon>
        <taxon>Bacillati</taxon>
        <taxon>Bacillota</taxon>
        <taxon>Clostridia</taxon>
        <taxon>Lachnospirales</taxon>
        <taxon>Lachnospiraceae</taxon>
        <taxon>Enterocloster</taxon>
    </lineage>
</organism>
<dbReference type="Pfam" id="PF13416">
    <property type="entry name" value="SBP_bac_8"/>
    <property type="match status" value="1"/>
</dbReference>
<reference evidence="1 2" key="1">
    <citation type="submission" date="2018-08" db="EMBL/GenBank/DDBJ databases">
        <title>A genome reference for cultivated species of the human gut microbiota.</title>
        <authorList>
            <person name="Zou Y."/>
            <person name="Xue W."/>
            <person name="Luo G."/>
        </authorList>
    </citation>
    <scope>NUCLEOTIDE SEQUENCE [LARGE SCALE GENOMIC DNA]</scope>
    <source>
        <strain evidence="1 2">AF14-18</strain>
    </source>
</reference>
<dbReference type="PANTHER" id="PTHR43649">
    <property type="entry name" value="ARABINOSE-BINDING PROTEIN-RELATED"/>
    <property type="match status" value="1"/>
</dbReference>
<protein>
    <submittedName>
        <fullName evidence="1">Extracellular solute-binding protein</fullName>
    </submittedName>
</protein>
<dbReference type="SUPFAM" id="SSF53850">
    <property type="entry name" value="Periplasmic binding protein-like II"/>
    <property type="match status" value="1"/>
</dbReference>
<evidence type="ECO:0000313" key="2">
    <source>
        <dbReference type="Proteomes" id="UP000284543"/>
    </source>
</evidence>
<dbReference type="Gene3D" id="3.40.190.10">
    <property type="entry name" value="Periplasmic binding protein-like II"/>
    <property type="match status" value="1"/>
</dbReference>
<dbReference type="Proteomes" id="UP000284543">
    <property type="component" value="Unassembled WGS sequence"/>
</dbReference>
<dbReference type="RefSeq" id="WP_002568628.1">
    <property type="nucleotide sequence ID" value="NZ_CABKUK010000004.1"/>
</dbReference>
<dbReference type="EMBL" id="QRZM01000003">
    <property type="protein sequence ID" value="RGV76670.1"/>
    <property type="molecule type" value="Genomic_DNA"/>
</dbReference>
<gene>
    <name evidence="1" type="ORF">DWW02_08880</name>
</gene>
<dbReference type="InterPro" id="IPR050490">
    <property type="entry name" value="Bact_solute-bd_prot1"/>
</dbReference>
<name>A0A412Z9E8_9FIRM</name>
<dbReference type="PANTHER" id="PTHR43649:SF12">
    <property type="entry name" value="DIACETYLCHITOBIOSE BINDING PROTEIN DASA"/>
    <property type="match status" value="1"/>
</dbReference>
<evidence type="ECO:0000313" key="1">
    <source>
        <dbReference type="EMBL" id="RGV76670.1"/>
    </source>
</evidence>
<dbReference type="AlphaFoldDB" id="A0A412Z9E8"/>
<proteinExistence type="predicted"/>